<feature type="region of interest" description="Disordered" evidence="5">
    <location>
        <begin position="314"/>
        <end position="372"/>
    </location>
</feature>
<evidence type="ECO:0000259" key="6">
    <source>
        <dbReference type="PROSITE" id="PS50305"/>
    </source>
</evidence>
<keyword evidence="3" id="KW-0520">NAD</keyword>
<keyword evidence="2" id="KW-0808">Transferase</keyword>
<feature type="binding site" evidence="4">
    <location>
        <position position="153"/>
    </location>
    <ligand>
        <name>Zn(2+)</name>
        <dbReference type="ChEBI" id="CHEBI:29105"/>
    </ligand>
</feature>
<feature type="active site" description="Proton acceptor" evidence="4">
    <location>
        <position position="142"/>
    </location>
</feature>
<dbReference type="Gene3D" id="3.30.1600.10">
    <property type="entry name" value="SIR2/SIRT2 'Small Domain"/>
    <property type="match status" value="1"/>
</dbReference>
<dbReference type="InterPro" id="IPR029035">
    <property type="entry name" value="DHS-like_NAD/FAD-binding_dom"/>
</dbReference>
<feature type="binding site" evidence="4">
    <location>
        <position position="175"/>
    </location>
    <ligand>
        <name>Zn(2+)</name>
        <dbReference type="ChEBI" id="CHEBI:29105"/>
    </ligand>
</feature>
<dbReference type="PANTHER" id="PTHR11085">
    <property type="entry name" value="NAD-DEPENDENT PROTEIN DEACYLASE SIRTUIN-5, MITOCHONDRIAL-RELATED"/>
    <property type="match status" value="1"/>
</dbReference>
<dbReference type="InterPro" id="IPR026590">
    <property type="entry name" value="Ssirtuin_cat_dom"/>
</dbReference>
<comment type="similarity">
    <text evidence="1">Belongs to the sirtuin family. Class I subfamily.</text>
</comment>
<organism evidence="7 8">
    <name type="scientific">Rhizopus microsporus ATCC 52813</name>
    <dbReference type="NCBI Taxonomy" id="1340429"/>
    <lineage>
        <taxon>Eukaryota</taxon>
        <taxon>Fungi</taxon>
        <taxon>Fungi incertae sedis</taxon>
        <taxon>Mucoromycota</taxon>
        <taxon>Mucoromycotina</taxon>
        <taxon>Mucoromycetes</taxon>
        <taxon>Mucorales</taxon>
        <taxon>Mucorineae</taxon>
        <taxon>Rhizopodaceae</taxon>
        <taxon>Rhizopus</taxon>
    </lineage>
</organism>
<dbReference type="Pfam" id="PF02146">
    <property type="entry name" value="SIR2"/>
    <property type="match status" value="1"/>
</dbReference>
<evidence type="ECO:0000256" key="3">
    <source>
        <dbReference type="ARBA" id="ARBA00023027"/>
    </source>
</evidence>
<dbReference type="InterPro" id="IPR050134">
    <property type="entry name" value="NAD-dep_sirtuin_deacylases"/>
</dbReference>
<evidence type="ECO:0000313" key="7">
    <source>
        <dbReference type="EMBL" id="PHZ10113.1"/>
    </source>
</evidence>
<evidence type="ECO:0000256" key="2">
    <source>
        <dbReference type="ARBA" id="ARBA00022679"/>
    </source>
</evidence>
<keyword evidence="4" id="KW-0479">Metal-binding</keyword>
<dbReference type="GO" id="GO:0005634">
    <property type="term" value="C:nucleus"/>
    <property type="evidence" value="ECO:0007669"/>
    <property type="project" value="TreeGrafter"/>
</dbReference>
<dbReference type="EMBL" id="KZ303856">
    <property type="protein sequence ID" value="PHZ10113.1"/>
    <property type="molecule type" value="Genomic_DNA"/>
</dbReference>
<reference evidence="7 8" key="1">
    <citation type="journal article" date="2016" name="Proc. Natl. Acad. Sci. U.S.A.">
        <title>Lipid metabolic changes in an early divergent fungus govern the establishment of a mutualistic symbiosis with endobacteria.</title>
        <authorList>
            <person name="Lastovetsky O.A."/>
            <person name="Gaspar M.L."/>
            <person name="Mondo S.J."/>
            <person name="LaButti K.M."/>
            <person name="Sandor L."/>
            <person name="Grigoriev I.V."/>
            <person name="Henry S.A."/>
            <person name="Pawlowska T.E."/>
        </authorList>
    </citation>
    <scope>NUCLEOTIDE SEQUENCE [LARGE SCALE GENOMIC DNA]</scope>
    <source>
        <strain evidence="7 8">ATCC 52813</strain>
    </source>
</reference>
<dbReference type="AlphaFoldDB" id="A0A2G4SMX4"/>
<dbReference type="STRING" id="1340429.A0A2G4SMX4"/>
<dbReference type="GO" id="GO:0017136">
    <property type="term" value="F:histone deacetylase activity, NAD-dependent"/>
    <property type="evidence" value="ECO:0007669"/>
    <property type="project" value="TreeGrafter"/>
</dbReference>
<keyword evidence="8" id="KW-1185">Reference proteome</keyword>
<dbReference type="GO" id="GO:0070403">
    <property type="term" value="F:NAD+ binding"/>
    <property type="evidence" value="ECO:0007669"/>
    <property type="project" value="InterPro"/>
</dbReference>
<feature type="binding site" evidence="4">
    <location>
        <position position="150"/>
    </location>
    <ligand>
        <name>Zn(2+)</name>
        <dbReference type="ChEBI" id="CHEBI:29105"/>
    </ligand>
</feature>
<gene>
    <name evidence="7" type="ORF">RHIMIDRAFT_229470</name>
</gene>
<name>A0A2G4SMX4_RHIZD</name>
<sequence length="372" mass="41877">MKVKIVISEPSEVIDPLVTELAACIQMSKRVLVITGAGISCNGGIPDFRSSDGLYNLVKKKHPDIILKGKDLFDATLFKSKEQTQCFYTFMAELKKTIDAAMPTPTHSFIHGLQESGQLMRCYTQNIDCLEDSLKLSVVRLHGSMDKVKCTLCPASYEFTVDYEDQFRRGDPPVCPQCEMNDSERVRLGKRQLTLGTLRPNIVLYNEDHPDSEEIGKVQTADLKRKPDLLIVMGTSLKIPALKKFIKQAARLIHTNKSGKVVFVNRTAPTKEWDSVFDYEVLGDTDDWVRMTQTKFEDESTMKAAKTRLRRALAAANQDESAPKKSNAKKKTVKKPSQPQKKNSKRSHSQLTLTETFVTRKRPSTRSACKSV</sequence>
<accession>A0A2G4SMX4</accession>
<evidence type="ECO:0000256" key="1">
    <source>
        <dbReference type="ARBA" id="ARBA00006924"/>
    </source>
</evidence>
<dbReference type="SUPFAM" id="SSF52467">
    <property type="entry name" value="DHS-like NAD/FAD-binding domain"/>
    <property type="match status" value="1"/>
</dbReference>
<dbReference type="InterPro" id="IPR026591">
    <property type="entry name" value="Sirtuin_cat_small_dom_sf"/>
</dbReference>
<feature type="binding site" evidence="4">
    <location>
        <position position="178"/>
    </location>
    <ligand>
        <name>Zn(2+)</name>
        <dbReference type="ChEBI" id="CHEBI:29105"/>
    </ligand>
</feature>
<dbReference type="PANTHER" id="PTHR11085:SF8">
    <property type="entry name" value="NAD-DEPENDENT HISTONE DEACETYLASE HST3"/>
    <property type="match status" value="1"/>
</dbReference>
<dbReference type="Gene3D" id="3.40.50.1220">
    <property type="entry name" value="TPP-binding domain"/>
    <property type="match status" value="1"/>
</dbReference>
<evidence type="ECO:0000256" key="4">
    <source>
        <dbReference type="PROSITE-ProRule" id="PRU00236"/>
    </source>
</evidence>
<dbReference type="InterPro" id="IPR003000">
    <property type="entry name" value="Sirtuin"/>
</dbReference>
<dbReference type="RefSeq" id="XP_023463821.1">
    <property type="nucleotide sequence ID" value="XM_023607640.1"/>
</dbReference>
<feature type="domain" description="Deacetylase sirtuin-type" evidence="6">
    <location>
        <begin position="11"/>
        <end position="297"/>
    </location>
</feature>
<proteinExistence type="inferred from homology"/>
<dbReference type="GO" id="GO:0046872">
    <property type="term" value="F:metal ion binding"/>
    <property type="evidence" value="ECO:0007669"/>
    <property type="project" value="UniProtKB-KW"/>
</dbReference>
<keyword evidence="4" id="KW-0862">Zinc</keyword>
<evidence type="ECO:0000256" key="5">
    <source>
        <dbReference type="SAM" id="MobiDB-lite"/>
    </source>
</evidence>
<protein>
    <submittedName>
        <fullName evidence="7">DHS-like NAD/FAD-binding domain-containing protein</fullName>
    </submittedName>
</protein>
<dbReference type="Proteomes" id="UP000242254">
    <property type="component" value="Unassembled WGS sequence"/>
</dbReference>
<dbReference type="PROSITE" id="PS50305">
    <property type="entry name" value="SIRTUIN"/>
    <property type="match status" value="1"/>
</dbReference>
<evidence type="ECO:0000313" key="8">
    <source>
        <dbReference type="Proteomes" id="UP000242254"/>
    </source>
</evidence>
<dbReference type="GeneID" id="35438630"/>